<dbReference type="SMART" id="SM00563">
    <property type="entry name" value="PlsC"/>
    <property type="match status" value="1"/>
</dbReference>
<dbReference type="GO" id="GO:0008654">
    <property type="term" value="P:phospholipid biosynthetic process"/>
    <property type="evidence" value="ECO:0007669"/>
    <property type="project" value="TreeGrafter"/>
</dbReference>
<evidence type="ECO:0000313" key="4">
    <source>
        <dbReference type="Proteomes" id="UP000324595"/>
    </source>
</evidence>
<name>A0A5D3YIW8_9BACT</name>
<keyword evidence="1" id="KW-1133">Transmembrane helix</keyword>
<feature type="transmembrane region" description="Helical" evidence="1">
    <location>
        <begin position="387"/>
        <end position="406"/>
    </location>
</feature>
<dbReference type="Pfam" id="PF01553">
    <property type="entry name" value="Acyltransferase"/>
    <property type="match status" value="1"/>
</dbReference>
<keyword evidence="1" id="KW-0812">Transmembrane</keyword>
<dbReference type="SUPFAM" id="SSF69593">
    <property type="entry name" value="Glycerol-3-phosphate (1)-acyltransferase"/>
    <property type="match status" value="1"/>
</dbReference>
<protein>
    <submittedName>
        <fullName evidence="3">1-acyl-sn-glycerol-3-phosphate acyltransferase</fullName>
    </submittedName>
</protein>
<evidence type="ECO:0000259" key="2">
    <source>
        <dbReference type="SMART" id="SM00563"/>
    </source>
</evidence>
<accession>A0A5D3YIW8</accession>
<dbReference type="Proteomes" id="UP000324595">
    <property type="component" value="Unassembled WGS sequence"/>
</dbReference>
<comment type="caution">
    <text evidence="3">The sequence shown here is derived from an EMBL/GenBank/DDBJ whole genome shotgun (WGS) entry which is preliminary data.</text>
</comment>
<evidence type="ECO:0000313" key="3">
    <source>
        <dbReference type="EMBL" id="TYP93784.1"/>
    </source>
</evidence>
<dbReference type="GO" id="GO:0004366">
    <property type="term" value="F:glycerol-3-phosphate O-acyltransferase activity"/>
    <property type="evidence" value="ECO:0007669"/>
    <property type="project" value="TreeGrafter"/>
</dbReference>
<feature type="transmembrane region" description="Helical" evidence="1">
    <location>
        <begin position="319"/>
        <end position="340"/>
    </location>
</feature>
<dbReference type="PANTHER" id="PTHR31605">
    <property type="entry name" value="GLYCEROL-3-PHOSPHATE O-ACYLTRANSFERASE 1"/>
    <property type="match status" value="1"/>
</dbReference>
<feature type="transmembrane region" description="Helical" evidence="1">
    <location>
        <begin position="361"/>
        <end position="381"/>
    </location>
</feature>
<keyword evidence="1" id="KW-0472">Membrane</keyword>
<dbReference type="AlphaFoldDB" id="A0A5D3YIW8"/>
<dbReference type="InterPro" id="IPR002123">
    <property type="entry name" value="Plipid/glycerol_acylTrfase"/>
</dbReference>
<feature type="domain" description="Phospholipid/glycerol acyltransferase" evidence="2">
    <location>
        <begin position="44"/>
        <end position="177"/>
    </location>
</feature>
<dbReference type="RefSeq" id="WP_148898834.1">
    <property type="nucleotide sequence ID" value="NZ_VNHY01000002.1"/>
</dbReference>
<dbReference type="InterPro" id="IPR052744">
    <property type="entry name" value="GPAT/DAPAT"/>
</dbReference>
<proteinExistence type="predicted"/>
<keyword evidence="4" id="KW-1185">Reference proteome</keyword>
<sequence>MDTNIRGWTFTHWWVRPVVKVWFGLYHQSVSYSGQDHINWDHPIIFAPNHQNAFSDALCLILPTSYTNNRFIYPLIRADAFGNNAALDWVLTTFHMMPVYRPRDRVNIKEKNDAVFQGCYDVLSQKRNLLIHPEGNCIAEKRVRPFKKGIARIALGAEQQYDFNLNLDIIPTGINYRDITEPRKGIHVQFGEPLSVANYQKQYNEHRPSALSQLTGDIQKGVEQLTVNIQDRQHYEFLNHIMTVARSAHVDFAGRSHYSKEEVVQNKAIAHFTDDNPNTITELKNYWRSLSELLDKYKLSFGLPLVVDQSVGRLVLEGFSLFLLFPLAIVGEVAGLLPWMGMQKIASAIDEEQFKSSARMVSGLLLFPANYLLEAVFVWWLSESWEWTLLCLIGLPLVSWLSLNFWERAKRWRQKVRLMLLEDQKKEKLNTMLNKLRSLLKLD</sequence>
<dbReference type="GO" id="GO:0016287">
    <property type="term" value="F:glycerone-phosphate O-acyltransferase activity"/>
    <property type="evidence" value="ECO:0007669"/>
    <property type="project" value="TreeGrafter"/>
</dbReference>
<organism evidence="3 4">
    <name type="scientific">Fodinibius salinus</name>
    <dbReference type="NCBI Taxonomy" id="860790"/>
    <lineage>
        <taxon>Bacteria</taxon>
        <taxon>Pseudomonadati</taxon>
        <taxon>Balneolota</taxon>
        <taxon>Balneolia</taxon>
        <taxon>Balneolales</taxon>
        <taxon>Balneolaceae</taxon>
        <taxon>Fodinibius</taxon>
    </lineage>
</organism>
<evidence type="ECO:0000256" key="1">
    <source>
        <dbReference type="SAM" id="Phobius"/>
    </source>
</evidence>
<gene>
    <name evidence="3" type="ORF">LX73_1495</name>
</gene>
<dbReference type="PANTHER" id="PTHR31605:SF0">
    <property type="entry name" value="GLYCEROL-3-PHOSPHATE O-ACYLTRANSFERASE 1"/>
    <property type="match status" value="1"/>
</dbReference>
<keyword evidence="3" id="KW-0808">Transferase</keyword>
<dbReference type="OrthoDB" id="9806008at2"/>
<reference evidence="3 4" key="1">
    <citation type="submission" date="2019-07" db="EMBL/GenBank/DDBJ databases">
        <title>Genomic Encyclopedia of Archaeal and Bacterial Type Strains, Phase II (KMG-II): from individual species to whole genera.</title>
        <authorList>
            <person name="Goeker M."/>
        </authorList>
    </citation>
    <scope>NUCLEOTIDE SEQUENCE [LARGE SCALE GENOMIC DNA]</scope>
    <source>
        <strain evidence="3 4">DSM 21935</strain>
    </source>
</reference>
<keyword evidence="3" id="KW-0012">Acyltransferase</keyword>
<dbReference type="EMBL" id="VNHY01000002">
    <property type="protein sequence ID" value="TYP93784.1"/>
    <property type="molecule type" value="Genomic_DNA"/>
</dbReference>